<name>A0AAV5BG54_ELECO</name>
<reference evidence="1" key="2">
    <citation type="submission" date="2021-12" db="EMBL/GenBank/DDBJ databases">
        <title>Resequencing data analysis of finger millet.</title>
        <authorList>
            <person name="Hatakeyama M."/>
            <person name="Aluri S."/>
            <person name="Balachadran M.T."/>
            <person name="Sivarajan S.R."/>
            <person name="Poveda L."/>
            <person name="Shimizu-Inatsugi R."/>
            <person name="Schlapbach R."/>
            <person name="Sreeman S.M."/>
            <person name="Shimizu K.K."/>
        </authorList>
    </citation>
    <scope>NUCLEOTIDE SEQUENCE</scope>
</reference>
<organism evidence="1 2">
    <name type="scientific">Eleusine coracana subsp. coracana</name>
    <dbReference type="NCBI Taxonomy" id="191504"/>
    <lineage>
        <taxon>Eukaryota</taxon>
        <taxon>Viridiplantae</taxon>
        <taxon>Streptophyta</taxon>
        <taxon>Embryophyta</taxon>
        <taxon>Tracheophyta</taxon>
        <taxon>Spermatophyta</taxon>
        <taxon>Magnoliopsida</taxon>
        <taxon>Liliopsida</taxon>
        <taxon>Poales</taxon>
        <taxon>Poaceae</taxon>
        <taxon>PACMAD clade</taxon>
        <taxon>Chloridoideae</taxon>
        <taxon>Cynodonteae</taxon>
        <taxon>Eleusininae</taxon>
        <taxon>Eleusine</taxon>
    </lineage>
</organism>
<evidence type="ECO:0000313" key="1">
    <source>
        <dbReference type="EMBL" id="GJM84862.1"/>
    </source>
</evidence>
<dbReference type="Proteomes" id="UP001054889">
    <property type="component" value="Unassembled WGS sequence"/>
</dbReference>
<protein>
    <submittedName>
        <fullName evidence="1">Uncharacterized protein</fullName>
    </submittedName>
</protein>
<accession>A0AAV5BG54</accession>
<proteinExistence type="predicted"/>
<dbReference type="AlphaFoldDB" id="A0AAV5BG54"/>
<comment type="caution">
    <text evidence="1">The sequence shown here is derived from an EMBL/GenBank/DDBJ whole genome shotgun (WGS) entry which is preliminary data.</text>
</comment>
<gene>
    <name evidence="1" type="primary">ga00573</name>
    <name evidence="1" type="ORF">PR202_ga00573</name>
</gene>
<evidence type="ECO:0000313" key="2">
    <source>
        <dbReference type="Proteomes" id="UP001054889"/>
    </source>
</evidence>
<sequence length="129" mass="14660">MVLLAASETRPWRPGSWTTIEGIVAARKNKQNDGEVEEELVFQPDEVKRMDYLHASLSAERYDSTLPSPSTTRRSWSDGFPGRETVLKNRHQSDNYATWAGMESIWANEDRWPCVARPERWSGTGAFGS</sequence>
<dbReference type="EMBL" id="BQKI01000001">
    <property type="protein sequence ID" value="GJM84862.1"/>
    <property type="molecule type" value="Genomic_DNA"/>
</dbReference>
<keyword evidence="2" id="KW-1185">Reference proteome</keyword>
<reference evidence="1" key="1">
    <citation type="journal article" date="2018" name="DNA Res.">
        <title>Multiple hybrid de novo genome assembly of finger millet, an orphan allotetraploid crop.</title>
        <authorList>
            <person name="Hatakeyama M."/>
            <person name="Aluri S."/>
            <person name="Balachadran M.T."/>
            <person name="Sivarajan S.R."/>
            <person name="Patrignani A."/>
            <person name="Gruter S."/>
            <person name="Poveda L."/>
            <person name="Shimizu-Inatsugi R."/>
            <person name="Baeten J."/>
            <person name="Francoijs K.J."/>
            <person name="Nataraja K.N."/>
            <person name="Reddy Y.A.N."/>
            <person name="Phadnis S."/>
            <person name="Ravikumar R.L."/>
            <person name="Schlapbach R."/>
            <person name="Sreeman S.M."/>
            <person name="Shimizu K.K."/>
        </authorList>
    </citation>
    <scope>NUCLEOTIDE SEQUENCE</scope>
</reference>